<keyword evidence="5" id="KW-0201">Cytochrome c-type biogenesis</keyword>
<evidence type="ECO:0000256" key="8">
    <source>
        <dbReference type="SAM" id="MobiDB-lite"/>
    </source>
</evidence>
<dbReference type="GO" id="GO:0017004">
    <property type="term" value="P:cytochrome complex assembly"/>
    <property type="evidence" value="ECO:0007669"/>
    <property type="project" value="UniProtKB-KW"/>
</dbReference>
<dbReference type="GO" id="GO:0046872">
    <property type="term" value="F:metal ion binding"/>
    <property type="evidence" value="ECO:0007669"/>
    <property type="project" value="UniProtKB-KW"/>
</dbReference>
<dbReference type="Gene3D" id="1.10.8.640">
    <property type="entry name" value="Cytochrome C biogenesis protein"/>
    <property type="match status" value="1"/>
</dbReference>
<evidence type="ECO:0000313" key="10">
    <source>
        <dbReference type="EMBL" id="QTC93131.1"/>
    </source>
</evidence>
<feature type="compositionally biased region" description="Basic and acidic residues" evidence="8">
    <location>
        <begin position="123"/>
        <end position="148"/>
    </location>
</feature>
<evidence type="ECO:0000259" key="9">
    <source>
        <dbReference type="Pfam" id="PF03918"/>
    </source>
</evidence>
<feature type="domain" description="CcmH/CycL/Ccl2/NrfF N-terminal" evidence="9">
    <location>
        <begin position="5"/>
        <end position="132"/>
    </location>
</feature>
<dbReference type="AlphaFoldDB" id="A0A975GWY3"/>
<dbReference type="Proteomes" id="UP000663918">
    <property type="component" value="Chromosome"/>
</dbReference>
<keyword evidence="6 7" id="KW-0408">Iron</keyword>
<keyword evidence="4 7" id="KW-0732">Signal</keyword>
<keyword evidence="2 7" id="KW-0349">Heme</keyword>
<name>A0A975GWY3_9CAUL</name>
<proteinExistence type="inferred from homology"/>
<keyword evidence="3 7" id="KW-0479">Metal-binding</keyword>
<reference evidence="10" key="1">
    <citation type="submission" date="2020-09" db="EMBL/GenBank/DDBJ databases">
        <title>Brevundimonas sp. LVF2 isolated from a puddle in Goettingen, Germany.</title>
        <authorList>
            <person name="Friedrich I."/>
            <person name="Klassen A."/>
            <person name="Hannes N."/>
            <person name="Schneider D."/>
            <person name="Hertel R."/>
            <person name="Daniel R."/>
        </authorList>
    </citation>
    <scope>NUCLEOTIDE SEQUENCE</scope>
    <source>
        <strain evidence="10">LVF2</strain>
    </source>
</reference>
<dbReference type="EMBL" id="CP062222">
    <property type="protein sequence ID" value="QTC93131.1"/>
    <property type="molecule type" value="Genomic_DNA"/>
</dbReference>
<dbReference type="Pfam" id="PF03918">
    <property type="entry name" value="CcmH"/>
    <property type="match status" value="1"/>
</dbReference>
<dbReference type="CDD" id="cd16378">
    <property type="entry name" value="CcmH_N"/>
    <property type="match status" value="1"/>
</dbReference>
<evidence type="ECO:0000256" key="4">
    <source>
        <dbReference type="ARBA" id="ARBA00022729"/>
    </source>
</evidence>
<evidence type="ECO:0000256" key="7">
    <source>
        <dbReference type="RuleBase" id="RU364112"/>
    </source>
</evidence>
<keyword evidence="7" id="KW-0812">Transmembrane</keyword>
<dbReference type="InterPro" id="IPR038297">
    <property type="entry name" value="CcmH/CycL/NrfF/Ccl2_sf"/>
</dbReference>
<evidence type="ECO:0000256" key="6">
    <source>
        <dbReference type="ARBA" id="ARBA00023004"/>
    </source>
</evidence>
<dbReference type="InterPro" id="IPR051263">
    <property type="entry name" value="C-type_cytochrome_biogenesis"/>
</dbReference>
<evidence type="ECO:0000256" key="1">
    <source>
        <dbReference type="ARBA" id="ARBA00010342"/>
    </source>
</evidence>
<keyword evidence="7" id="KW-1133">Transmembrane helix</keyword>
<evidence type="ECO:0000256" key="5">
    <source>
        <dbReference type="ARBA" id="ARBA00022748"/>
    </source>
</evidence>
<evidence type="ECO:0000256" key="2">
    <source>
        <dbReference type="ARBA" id="ARBA00022617"/>
    </source>
</evidence>
<gene>
    <name evidence="10" type="ORF">IFJ75_00275</name>
</gene>
<feature type="transmembrane region" description="Helical" evidence="7">
    <location>
        <begin position="89"/>
        <end position="111"/>
    </location>
</feature>
<comment type="function">
    <text evidence="7">Possible subunit of a heme lyase.</text>
</comment>
<feature type="region of interest" description="Disordered" evidence="8">
    <location>
        <begin position="119"/>
        <end position="148"/>
    </location>
</feature>
<dbReference type="KEGG" id="bgoe:IFJ75_00275"/>
<evidence type="ECO:0000256" key="3">
    <source>
        <dbReference type="ARBA" id="ARBA00022723"/>
    </source>
</evidence>
<comment type="similarity">
    <text evidence="1 7">Belongs to the CcmH/CycL/Ccl2/NrfF family.</text>
</comment>
<keyword evidence="7" id="KW-0472">Membrane</keyword>
<keyword evidence="11" id="KW-1185">Reference proteome</keyword>
<evidence type="ECO:0000313" key="11">
    <source>
        <dbReference type="Proteomes" id="UP000663918"/>
    </source>
</evidence>
<organism evidence="10 11">
    <name type="scientific">Brevundimonas goettingensis</name>
    <dbReference type="NCBI Taxonomy" id="2774190"/>
    <lineage>
        <taxon>Bacteria</taxon>
        <taxon>Pseudomonadati</taxon>
        <taxon>Pseudomonadota</taxon>
        <taxon>Alphaproteobacteria</taxon>
        <taxon>Caulobacterales</taxon>
        <taxon>Caulobacteraceae</taxon>
        <taxon>Brevundimonas</taxon>
    </lineage>
</organism>
<dbReference type="InterPro" id="IPR005616">
    <property type="entry name" value="CcmH/CycL/Ccl2/NrfF_N"/>
</dbReference>
<protein>
    <recommendedName>
        <fullName evidence="7">Cytochrome c-type biogenesis protein</fullName>
    </recommendedName>
</protein>
<sequence>MAEPAAAPDQPLTSASQEARAQRLFQDIRCVVCQHESIADSPAGIAADMRRLVREEITSGATDKSIREDLVRRWGDYILFKPPVKAATWLLWFGPLLLVLIVGAAFAVLSLRKKPVTAPLSPEEERRLEELLHPEGVRPDPDATSSHD</sequence>
<dbReference type="PANTHER" id="PTHR47870:SF1">
    <property type="entry name" value="CYTOCHROME C-TYPE BIOGENESIS PROTEIN CCMH"/>
    <property type="match status" value="1"/>
</dbReference>
<dbReference type="GO" id="GO:0005886">
    <property type="term" value="C:plasma membrane"/>
    <property type="evidence" value="ECO:0007669"/>
    <property type="project" value="TreeGrafter"/>
</dbReference>
<dbReference type="PANTHER" id="PTHR47870">
    <property type="entry name" value="CYTOCHROME C-TYPE BIOGENESIS PROTEIN CCMH"/>
    <property type="match status" value="1"/>
</dbReference>
<accession>A0A975GWY3</accession>